<dbReference type="SUPFAM" id="SSF53474">
    <property type="entry name" value="alpha/beta-Hydrolases"/>
    <property type="match status" value="1"/>
</dbReference>
<dbReference type="InterPro" id="IPR029058">
    <property type="entry name" value="AB_hydrolase_fold"/>
</dbReference>
<gene>
    <name evidence="1" type="ORF">ABT211_41030</name>
</gene>
<evidence type="ECO:0000313" key="1">
    <source>
        <dbReference type="EMBL" id="MER6273600.1"/>
    </source>
</evidence>
<keyword evidence="2" id="KW-1185">Reference proteome</keyword>
<dbReference type="EMBL" id="JBEOZM010000033">
    <property type="protein sequence ID" value="MER6273600.1"/>
    <property type="molecule type" value="Genomic_DNA"/>
</dbReference>
<dbReference type="RefSeq" id="WP_351961858.1">
    <property type="nucleotide sequence ID" value="NZ_JBEOZM010000033.1"/>
</dbReference>
<sequence>MPPPAVWGERDEVFGLGGARAFSCNLPEDEVHLLPAGHFALETYLDAFSGYIHGFLGRVLT</sequence>
<accession>A0ABV1TU87</accession>
<dbReference type="Gene3D" id="3.40.50.1820">
    <property type="entry name" value="alpha/beta hydrolase"/>
    <property type="match status" value="1"/>
</dbReference>
<proteinExistence type="predicted"/>
<evidence type="ECO:0000313" key="2">
    <source>
        <dbReference type="Proteomes" id="UP001490365"/>
    </source>
</evidence>
<protein>
    <recommendedName>
        <fullName evidence="3">Alpha/beta hydrolase</fullName>
    </recommendedName>
</protein>
<dbReference type="Proteomes" id="UP001490365">
    <property type="component" value="Unassembled WGS sequence"/>
</dbReference>
<comment type="caution">
    <text evidence="1">The sequence shown here is derived from an EMBL/GenBank/DDBJ whole genome shotgun (WGS) entry which is preliminary data.</text>
</comment>
<reference evidence="1 2" key="1">
    <citation type="submission" date="2024-06" db="EMBL/GenBank/DDBJ databases">
        <title>The Natural Products Discovery Center: Release of the First 8490 Sequenced Strains for Exploring Actinobacteria Biosynthetic Diversity.</title>
        <authorList>
            <person name="Kalkreuter E."/>
            <person name="Kautsar S.A."/>
            <person name="Yang D."/>
            <person name="Bader C.D."/>
            <person name="Teijaro C.N."/>
            <person name="Fluegel L."/>
            <person name="Davis C.M."/>
            <person name="Simpson J.R."/>
            <person name="Lauterbach L."/>
            <person name="Steele A.D."/>
            <person name="Gui C."/>
            <person name="Meng S."/>
            <person name="Li G."/>
            <person name="Viehrig K."/>
            <person name="Ye F."/>
            <person name="Su P."/>
            <person name="Kiefer A.F."/>
            <person name="Nichols A."/>
            <person name="Cepeda A.J."/>
            <person name="Yan W."/>
            <person name="Fan B."/>
            <person name="Jiang Y."/>
            <person name="Adhikari A."/>
            <person name="Zheng C.-J."/>
            <person name="Schuster L."/>
            <person name="Cowan T.M."/>
            <person name="Smanski M.J."/>
            <person name="Chevrette M.G."/>
            <person name="De Carvalho L.P.S."/>
            <person name="Shen B."/>
        </authorList>
    </citation>
    <scope>NUCLEOTIDE SEQUENCE [LARGE SCALE GENOMIC DNA]</scope>
    <source>
        <strain evidence="1 2">NPDC001694</strain>
    </source>
</reference>
<organism evidence="1 2">
    <name type="scientific">Streptomyces sp. 900105755</name>
    <dbReference type="NCBI Taxonomy" id="3154389"/>
    <lineage>
        <taxon>Bacteria</taxon>
        <taxon>Bacillati</taxon>
        <taxon>Actinomycetota</taxon>
        <taxon>Actinomycetes</taxon>
        <taxon>Kitasatosporales</taxon>
        <taxon>Streptomycetaceae</taxon>
        <taxon>Streptomyces</taxon>
    </lineage>
</organism>
<name>A0ABV1TU87_9ACTN</name>
<evidence type="ECO:0008006" key="3">
    <source>
        <dbReference type="Google" id="ProtNLM"/>
    </source>
</evidence>